<feature type="region of interest" description="Disordered" evidence="2">
    <location>
        <begin position="275"/>
        <end position="415"/>
    </location>
</feature>
<feature type="region of interest" description="Disordered" evidence="2">
    <location>
        <begin position="229"/>
        <end position="256"/>
    </location>
</feature>
<gene>
    <name evidence="3" type="ORF">CBF28_03280</name>
</gene>
<sequence>MKLRQTLLGIILSFSTVGIIATSADSQAYQEVFDQQKKQEVKVKTALDSEFISTKDEATLKQDLKSFEKAKSKETRKELTKRIEQEDAVLKTVQTNLVVEESKVAQKEHTDLSEDVAKLSKKAKEPFILNADKEKLKDFETKLSDLESSKKVKPVRQTAKQVQALSLTIHSNQKEAKGISADLKNLNKQSDELSKKKFLLEADEKELEKDRKENSQFFKHAESLEKIQKRKTESSELVSSISTKREKTETDFKDNETKTRELVTSIDKLIGEGKLTSKEKENLTTHLDKMNQSLALKNYNPGDLGEHYDSHKNDYDEYLKNSDKKIAEEKARAEKEAAEQPKRAEEEARQATENAQKESSVTSDGWHQAPAGQKYLKRSSGLTYGQVKNPGNFSLITDSEAANYRPGHGNGSAKQ</sequence>
<feature type="compositionally biased region" description="Basic and acidic residues" evidence="2">
    <location>
        <begin position="275"/>
        <end position="289"/>
    </location>
</feature>
<accession>A0A430B8F2</accession>
<protein>
    <submittedName>
        <fullName evidence="3">Uncharacterized protein</fullName>
    </submittedName>
</protein>
<comment type="caution">
    <text evidence="3">The sequence shown here is derived from an EMBL/GenBank/DDBJ whole genome shotgun (WGS) entry which is preliminary data.</text>
</comment>
<dbReference type="AlphaFoldDB" id="A0A430B8F2"/>
<organism evidence="3 4">
    <name type="scientific">Vagococcus carniphilus</name>
    <dbReference type="NCBI Taxonomy" id="218144"/>
    <lineage>
        <taxon>Bacteria</taxon>
        <taxon>Bacillati</taxon>
        <taxon>Bacillota</taxon>
        <taxon>Bacilli</taxon>
        <taxon>Lactobacillales</taxon>
        <taxon>Enterococcaceae</taxon>
        <taxon>Vagococcus</taxon>
    </lineage>
</organism>
<name>A0A430B8F2_9ENTE</name>
<evidence type="ECO:0000313" key="3">
    <source>
        <dbReference type="EMBL" id="RSU16563.1"/>
    </source>
</evidence>
<dbReference type="RefSeq" id="WP_126791887.1">
    <property type="nucleotide sequence ID" value="NZ_CP060720.1"/>
</dbReference>
<keyword evidence="1" id="KW-0175">Coiled coil</keyword>
<evidence type="ECO:0000313" key="4">
    <source>
        <dbReference type="Proteomes" id="UP000288028"/>
    </source>
</evidence>
<evidence type="ECO:0000256" key="1">
    <source>
        <dbReference type="SAM" id="Coils"/>
    </source>
</evidence>
<feature type="compositionally biased region" description="Basic and acidic residues" evidence="2">
    <location>
        <begin position="304"/>
        <end position="350"/>
    </location>
</feature>
<dbReference type="OrthoDB" id="2182718at2"/>
<proteinExistence type="predicted"/>
<feature type="coiled-coil region" evidence="1">
    <location>
        <begin position="176"/>
        <end position="203"/>
    </location>
</feature>
<dbReference type="Proteomes" id="UP000288028">
    <property type="component" value="Unassembled WGS sequence"/>
</dbReference>
<keyword evidence="4" id="KW-1185">Reference proteome</keyword>
<dbReference type="GeneID" id="95580331"/>
<evidence type="ECO:0000256" key="2">
    <source>
        <dbReference type="SAM" id="MobiDB-lite"/>
    </source>
</evidence>
<reference evidence="3 4" key="1">
    <citation type="submission" date="2017-05" db="EMBL/GenBank/DDBJ databases">
        <title>Vagococcus spp. assemblies.</title>
        <authorList>
            <person name="Gulvik C.A."/>
        </authorList>
    </citation>
    <scope>NUCLEOTIDE SEQUENCE [LARGE SCALE GENOMIC DNA]</scope>
    <source>
        <strain evidence="3 4">SS1714</strain>
    </source>
</reference>
<dbReference type="EMBL" id="NGKB01000002">
    <property type="protein sequence ID" value="RSU16563.1"/>
    <property type="molecule type" value="Genomic_DNA"/>
</dbReference>
<feature type="compositionally biased region" description="Basic and acidic residues" evidence="2">
    <location>
        <begin position="243"/>
        <end position="256"/>
    </location>
</feature>
<feature type="compositionally biased region" description="Polar residues" evidence="2">
    <location>
        <begin position="352"/>
        <end position="365"/>
    </location>
</feature>